<accession>A0ABD4R8T4</accession>
<dbReference type="EMBL" id="JAFKCP010000010">
    <property type="protein sequence ID" value="MBU3768114.1"/>
    <property type="molecule type" value="Genomic_DNA"/>
</dbReference>
<reference evidence="3 4" key="1">
    <citation type="journal article" date="2021" name="Clin. Infect. Dis.">
        <title>Rapid development of cefiderocol resistance in carbapenem-resistant Enterobacter cloacae during therapy is associated with heterogeneous mutations in the catecholate siderophore receptor cira.</title>
        <authorList>
            <person name="Klein S."/>
            <person name="Boutin S."/>
            <person name="Kocer K."/>
            <person name="Fiedler M.O."/>
            <person name="Storzinger D."/>
            <person name="Weigand M.A."/>
            <person name="Tan B."/>
            <person name="Richter D."/>
            <person name="Rupp C."/>
            <person name="Mieth M."/>
            <person name="Mehrabi A."/>
            <person name="Hackert T."/>
            <person name="Zimmermann S."/>
            <person name="Heeg K."/>
            <person name="Nurjadi D."/>
        </authorList>
    </citation>
    <scope>NUCLEOTIDE SEQUENCE [LARGE SCALE GENOMIC DNA]</scope>
    <source>
        <strain evidence="3 4">BK34275</strain>
    </source>
</reference>
<name>A0ABD4R8T4_9ENTR</name>
<dbReference type="PROSITE" id="PS50943">
    <property type="entry name" value="HTH_CROC1"/>
    <property type="match status" value="1"/>
</dbReference>
<dbReference type="CDD" id="cd00093">
    <property type="entry name" value="HTH_XRE"/>
    <property type="match status" value="1"/>
</dbReference>
<dbReference type="InterPro" id="IPR052345">
    <property type="entry name" value="Rad_response_metalloprotease"/>
</dbReference>
<feature type="domain" description="HTH cro/C1-type" evidence="2">
    <location>
        <begin position="20"/>
        <end position="74"/>
    </location>
</feature>
<evidence type="ECO:0000256" key="1">
    <source>
        <dbReference type="ARBA" id="ARBA00007227"/>
    </source>
</evidence>
<evidence type="ECO:0000259" key="2">
    <source>
        <dbReference type="PROSITE" id="PS50943"/>
    </source>
</evidence>
<sequence>MTNLSAKFAPDWVSPPGDTITDIIEEKGWNQQELAERLGMSEKHLSHLVNGKVPLTDDVARKLATVLGSTIGFWLSREAKFREHLARLEEEKKCIEWVDWLSCLPVKDLMTTSSIPKRRVDDKNKPSIVKDCLQFFGIATPNEWDNYYSGMQVAFRRSRQEQSDIGAISAWLRLGEIAAENYHNIPKYNRARFEKSLSEIRKLTTERAEIFEPIMRKLLDESGVLLVLVPAIPKAHVSGIARWLTPTKPIIQMSLYGKTNDRFWFTFFHEAAHILLHANNAEEKKDVFLDDPLSAKSDDPKEKEADNWAGEWLIPEKYTTELIKLSRKDDVRQFSEKIGVHPGIVVGRLQHDKIIPPSWMNDLKQSFRFAK</sequence>
<organism evidence="3 4">
    <name type="scientific">Enterobacter roggenkampii</name>
    <dbReference type="NCBI Taxonomy" id="1812935"/>
    <lineage>
        <taxon>Bacteria</taxon>
        <taxon>Pseudomonadati</taxon>
        <taxon>Pseudomonadota</taxon>
        <taxon>Gammaproteobacteria</taxon>
        <taxon>Enterobacterales</taxon>
        <taxon>Enterobacteriaceae</taxon>
        <taxon>Enterobacter</taxon>
        <taxon>Enterobacter cloacae complex</taxon>
    </lineage>
</organism>
<dbReference type="InterPro" id="IPR010982">
    <property type="entry name" value="Lambda_DNA-bd_dom_sf"/>
</dbReference>
<dbReference type="InterPro" id="IPR010359">
    <property type="entry name" value="IrrE_HExxH"/>
</dbReference>
<dbReference type="Pfam" id="PF06114">
    <property type="entry name" value="Peptidase_M78"/>
    <property type="match status" value="1"/>
</dbReference>
<evidence type="ECO:0000313" key="3">
    <source>
        <dbReference type="EMBL" id="MBU3768114.1"/>
    </source>
</evidence>
<comment type="similarity">
    <text evidence="1">Belongs to the short-chain fatty acyl-CoA assimilation regulator (ScfR) family.</text>
</comment>
<dbReference type="InterPro" id="IPR001387">
    <property type="entry name" value="Cro/C1-type_HTH"/>
</dbReference>
<dbReference type="Proteomes" id="UP000813349">
    <property type="component" value="Unassembled WGS sequence"/>
</dbReference>
<dbReference type="SUPFAM" id="SSF47413">
    <property type="entry name" value="lambda repressor-like DNA-binding domains"/>
    <property type="match status" value="1"/>
</dbReference>
<dbReference type="RefSeq" id="WP_047344588.1">
    <property type="nucleotide sequence ID" value="NZ_JACRVI010000009.1"/>
</dbReference>
<dbReference type="Gene3D" id="1.10.10.2910">
    <property type="match status" value="1"/>
</dbReference>
<dbReference type="Gene3D" id="1.10.260.40">
    <property type="entry name" value="lambda repressor-like DNA-binding domains"/>
    <property type="match status" value="1"/>
</dbReference>
<dbReference type="Pfam" id="PF01381">
    <property type="entry name" value="HTH_3"/>
    <property type="match status" value="1"/>
</dbReference>
<protein>
    <submittedName>
        <fullName evidence="3">Helix-turn-helix domain-containing protein</fullName>
    </submittedName>
</protein>
<dbReference type="AlphaFoldDB" id="A0ABD4R8T4"/>
<comment type="caution">
    <text evidence="3">The sequence shown here is derived from an EMBL/GenBank/DDBJ whole genome shotgun (WGS) entry which is preliminary data.</text>
</comment>
<proteinExistence type="inferred from homology"/>
<dbReference type="PANTHER" id="PTHR43236">
    <property type="entry name" value="ANTITOXIN HIGA1"/>
    <property type="match status" value="1"/>
</dbReference>
<dbReference type="SMART" id="SM00530">
    <property type="entry name" value="HTH_XRE"/>
    <property type="match status" value="1"/>
</dbReference>
<gene>
    <name evidence="3" type="ORF">J0A64_16065</name>
</gene>
<evidence type="ECO:0000313" key="4">
    <source>
        <dbReference type="Proteomes" id="UP000813349"/>
    </source>
</evidence>
<dbReference type="PANTHER" id="PTHR43236:SF1">
    <property type="entry name" value="BLL7220 PROTEIN"/>
    <property type="match status" value="1"/>
</dbReference>